<sequence length="194" mass="21460">MNRYVDCQGYEQGGRGSSDVDDSLAQDLQITPENSDDDDEGKNQNYFSKLSSSGSDSEDHQKTRDDDTMETDETANQSEALNYTYDDNAQDYAYAAAESTAGDQSQNALQMSQYDFNDENSFDPNEFFRSFANNQVASNAAQGDSVEQGTTGIDIDLAVSESDEENDNDLAQGRQETALPPGGEEFNFEEFMQQ</sequence>
<protein>
    <submittedName>
        <fullName evidence="2">Uncharacterized protein</fullName>
    </submittedName>
</protein>
<feature type="region of interest" description="Disordered" evidence="1">
    <location>
        <begin position="1"/>
        <end position="81"/>
    </location>
</feature>
<feature type="region of interest" description="Disordered" evidence="1">
    <location>
        <begin position="160"/>
        <end position="194"/>
    </location>
</feature>
<reference evidence="2" key="1">
    <citation type="journal article" date="2023" name="Mol. Biol. Evol.">
        <title>Third-Generation Sequencing Reveals the Adaptive Role of the Epigenome in Three Deep-Sea Polychaetes.</title>
        <authorList>
            <person name="Perez M."/>
            <person name="Aroh O."/>
            <person name="Sun Y."/>
            <person name="Lan Y."/>
            <person name="Juniper S.K."/>
            <person name="Young C.R."/>
            <person name="Angers B."/>
            <person name="Qian P.Y."/>
        </authorList>
    </citation>
    <scope>NUCLEOTIDE SEQUENCE</scope>
    <source>
        <strain evidence="2">R07B-5</strain>
    </source>
</reference>
<proteinExistence type="predicted"/>
<gene>
    <name evidence="2" type="ORF">NP493_573g01050</name>
</gene>
<name>A0AAD9KUZ2_RIDPI</name>
<comment type="caution">
    <text evidence="2">The sequence shown here is derived from an EMBL/GenBank/DDBJ whole genome shotgun (WGS) entry which is preliminary data.</text>
</comment>
<dbReference type="Proteomes" id="UP001209878">
    <property type="component" value="Unassembled WGS sequence"/>
</dbReference>
<evidence type="ECO:0000313" key="2">
    <source>
        <dbReference type="EMBL" id="KAK2177891.1"/>
    </source>
</evidence>
<evidence type="ECO:0000313" key="3">
    <source>
        <dbReference type="Proteomes" id="UP001209878"/>
    </source>
</evidence>
<dbReference type="AlphaFoldDB" id="A0AAD9KUZ2"/>
<dbReference type="EMBL" id="JAODUO010000573">
    <property type="protein sequence ID" value="KAK2177891.1"/>
    <property type="molecule type" value="Genomic_DNA"/>
</dbReference>
<accession>A0AAD9KUZ2</accession>
<feature type="compositionally biased region" description="Basic and acidic residues" evidence="1">
    <location>
        <begin position="57"/>
        <end position="66"/>
    </location>
</feature>
<organism evidence="2 3">
    <name type="scientific">Ridgeia piscesae</name>
    <name type="common">Tubeworm</name>
    <dbReference type="NCBI Taxonomy" id="27915"/>
    <lineage>
        <taxon>Eukaryota</taxon>
        <taxon>Metazoa</taxon>
        <taxon>Spiralia</taxon>
        <taxon>Lophotrochozoa</taxon>
        <taxon>Annelida</taxon>
        <taxon>Polychaeta</taxon>
        <taxon>Sedentaria</taxon>
        <taxon>Canalipalpata</taxon>
        <taxon>Sabellida</taxon>
        <taxon>Siboglinidae</taxon>
        <taxon>Ridgeia</taxon>
    </lineage>
</organism>
<evidence type="ECO:0000256" key="1">
    <source>
        <dbReference type="SAM" id="MobiDB-lite"/>
    </source>
</evidence>
<keyword evidence="3" id="KW-1185">Reference proteome</keyword>